<evidence type="ECO:0000313" key="8">
    <source>
        <dbReference type="Proteomes" id="UP000663935"/>
    </source>
</evidence>
<dbReference type="PANTHER" id="PTHR30250">
    <property type="entry name" value="PST FAMILY PREDICTED COLANIC ACID TRANSPORTER"/>
    <property type="match status" value="1"/>
</dbReference>
<keyword evidence="4 6" id="KW-1133">Transmembrane helix</keyword>
<accession>A0ABX7SPS1</accession>
<feature type="transmembrane region" description="Helical" evidence="6">
    <location>
        <begin position="251"/>
        <end position="270"/>
    </location>
</feature>
<organism evidence="7 8">
    <name type="scientific">Polaribacter batillariae</name>
    <dbReference type="NCBI Taxonomy" id="2808900"/>
    <lineage>
        <taxon>Bacteria</taxon>
        <taxon>Pseudomonadati</taxon>
        <taxon>Bacteroidota</taxon>
        <taxon>Flavobacteriia</taxon>
        <taxon>Flavobacteriales</taxon>
        <taxon>Flavobacteriaceae</taxon>
    </lineage>
</organism>
<keyword evidence="2" id="KW-1003">Cell membrane</keyword>
<evidence type="ECO:0000313" key="7">
    <source>
        <dbReference type="EMBL" id="QTD36212.1"/>
    </source>
</evidence>
<evidence type="ECO:0000256" key="4">
    <source>
        <dbReference type="ARBA" id="ARBA00022989"/>
    </source>
</evidence>
<feature type="transmembrane region" description="Helical" evidence="6">
    <location>
        <begin position="333"/>
        <end position="354"/>
    </location>
</feature>
<protein>
    <submittedName>
        <fullName evidence="7">Oligosaccharide flippase family protein</fullName>
    </submittedName>
</protein>
<dbReference type="Pfam" id="PF01943">
    <property type="entry name" value="Polysacc_synt"/>
    <property type="match status" value="1"/>
</dbReference>
<dbReference type="InterPro" id="IPR002797">
    <property type="entry name" value="Polysacc_synth"/>
</dbReference>
<evidence type="ECO:0000256" key="2">
    <source>
        <dbReference type="ARBA" id="ARBA00022475"/>
    </source>
</evidence>
<keyword evidence="5 6" id="KW-0472">Membrane</keyword>
<dbReference type="EMBL" id="CP071795">
    <property type="protein sequence ID" value="QTD36212.1"/>
    <property type="molecule type" value="Genomic_DNA"/>
</dbReference>
<proteinExistence type="predicted"/>
<dbReference type="Proteomes" id="UP000663935">
    <property type="component" value="Chromosome"/>
</dbReference>
<reference evidence="7 8" key="1">
    <citation type="submission" date="2021-03" db="EMBL/GenBank/DDBJ databases">
        <title>Complete genome of Polaribacter_sp.G4M1.</title>
        <authorList>
            <person name="Jeong S.W."/>
            <person name="Bae J.W."/>
        </authorList>
    </citation>
    <scope>NUCLEOTIDE SEQUENCE [LARGE SCALE GENOMIC DNA]</scope>
    <source>
        <strain evidence="7 8">G4M1</strain>
    </source>
</reference>
<feature type="transmembrane region" description="Helical" evidence="6">
    <location>
        <begin position="21"/>
        <end position="38"/>
    </location>
</feature>
<evidence type="ECO:0000256" key="6">
    <source>
        <dbReference type="SAM" id="Phobius"/>
    </source>
</evidence>
<evidence type="ECO:0000256" key="3">
    <source>
        <dbReference type="ARBA" id="ARBA00022692"/>
    </source>
</evidence>
<dbReference type="RefSeq" id="WP_207970404.1">
    <property type="nucleotide sequence ID" value="NZ_CP071795.1"/>
</dbReference>
<feature type="transmembrane region" description="Helical" evidence="6">
    <location>
        <begin position="149"/>
        <end position="171"/>
    </location>
</feature>
<gene>
    <name evidence="7" type="ORF">JL193_08515</name>
</gene>
<feature type="transmembrane region" description="Helical" evidence="6">
    <location>
        <begin position="220"/>
        <end position="245"/>
    </location>
</feature>
<feature type="transmembrane region" description="Helical" evidence="6">
    <location>
        <begin position="88"/>
        <end position="110"/>
    </location>
</feature>
<comment type="subcellular location">
    <subcellularLocation>
        <location evidence="1">Cell membrane</location>
        <topology evidence="1">Multi-pass membrane protein</topology>
    </subcellularLocation>
</comment>
<feature type="transmembrane region" description="Helical" evidence="6">
    <location>
        <begin position="361"/>
        <end position="382"/>
    </location>
</feature>
<feature type="transmembrane region" description="Helical" evidence="6">
    <location>
        <begin position="58"/>
        <end position="76"/>
    </location>
</feature>
<feature type="transmembrane region" description="Helical" evidence="6">
    <location>
        <begin position="388"/>
        <end position="407"/>
    </location>
</feature>
<evidence type="ECO:0000256" key="1">
    <source>
        <dbReference type="ARBA" id="ARBA00004651"/>
    </source>
</evidence>
<feature type="transmembrane region" description="Helical" evidence="6">
    <location>
        <begin position="290"/>
        <end position="308"/>
    </location>
</feature>
<feature type="transmembrane region" description="Helical" evidence="6">
    <location>
        <begin position="122"/>
        <end position="142"/>
    </location>
</feature>
<dbReference type="PANTHER" id="PTHR30250:SF11">
    <property type="entry name" value="O-ANTIGEN TRANSPORTER-RELATED"/>
    <property type="match status" value="1"/>
</dbReference>
<dbReference type="InterPro" id="IPR050833">
    <property type="entry name" value="Poly_Biosynth_Transport"/>
</dbReference>
<evidence type="ECO:0000256" key="5">
    <source>
        <dbReference type="ARBA" id="ARBA00023136"/>
    </source>
</evidence>
<feature type="transmembrane region" description="Helical" evidence="6">
    <location>
        <begin position="177"/>
        <end position="199"/>
    </location>
</feature>
<sequence>MLKKISSDNLIILKNLSFLSVLRFFNIGVKFLLVAYLVRVLGKINYGVLTWVDSAIQYFIIFINFGFNVYAAKYIVDNRSSKSNLNKITSGVFTVKAILFLTSFIILFFLTYLDVFAIYKNYLFLMLFMGIGEVFFPVWYFQGVEKLKLATYITIISRLVLIIGTLLFVLYPEDLKIHIYLLIVSSSLMGLLGYFTLVRKFDFKFLWVGYSTLLKLFKEAYMFFLGRFLSLTFNFMTIFLIGVYYTMDYVTGFDIALKIVLVCIIPFDMLQQAVFPTITRTKNKSLIKKLIFVSVFLGIILSIILYFFSTELLQLFGGKEVTSYSNVLETLAIIPPFVALTFILGTCTLVAFGYNKQFNQSLIISSLIYIFIVLILHMFDILTFWNLVYLRVLSDVLLALIRVYYVFEKQIL</sequence>
<name>A0ABX7SPS1_9FLAO</name>
<keyword evidence="8" id="KW-1185">Reference proteome</keyword>
<keyword evidence="3 6" id="KW-0812">Transmembrane</keyword>